<comment type="caution">
    <text evidence="1">The sequence shown here is derived from an EMBL/GenBank/DDBJ whole genome shotgun (WGS) entry which is preliminary data.</text>
</comment>
<sequence>MLMPPPNVLVALLVCKILPPEMVNPDEVAKNPGATKPVYKVEVPAWKLPTPWTERIEPGVVVPMPTRPLFKILNRGKLFELATRKAFVASVEVPVTANLANGDVVPIPTRPVGVMTKRLPLKSPMLLTSMRFCREVGFATPVMARAADPPVLSVLILNLAPRLPEPAT</sequence>
<organism evidence="1 2">
    <name type="scientific">Candidatus Giovannonibacteria bacterium RIFCSPLOWO2_12_FULL_44_15</name>
    <dbReference type="NCBI Taxonomy" id="1798364"/>
    <lineage>
        <taxon>Bacteria</taxon>
        <taxon>Candidatus Giovannoniibacteriota</taxon>
    </lineage>
</organism>
<evidence type="ECO:0000313" key="1">
    <source>
        <dbReference type="EMBL" id="OGF93673.1"/>
    </source>
</evidence>
<reference evidence="1 2" key="1">
    <citation type="journal article" date="2016" name="Nat. Commun.">
        <title>Thousands of microbial genomes shed light on interconnected biogeochemical processes in an aquifer system.</title>
        <authorList>
            <person name="Anantharaman K."/>
            <person name="Brown C.T."/>
            <person name="Hug L.A."/>
            <person name="Sharon I."/>
            <person name="Castelle C.J."/>
            <person name="Probst A.J."/>
            <person name="Thomas B.C."/>
            <person name="Singh A."/>
            <person name="Wilkins M.J."/>
            <person name="Karaoz U."/>
            <person name="Brodie E.L."/>
            <person name="Williams K.H."/>
            <person name="Hubbard S.S."/>
            <person name="Banfield J.F."/>
        </authorList>
    </citation>
    <scope>NUCLEOTIDE SEQUENCE [LARGE SCALE GENOMIC DNA]</scope>
</reference>
<protein>
    <submittedName>
        <fullName evidence="1">Uncharacterized protein</fullName>
    </submittedName>
</protein>
<dbReference type="Proteomes" id="UP000178894">
    <property type="component" value="Unassembled WGS sequence"/>
</dbReference>
<proteinExistence type="predicted"/>
<name>A0A1F5Y0P9_9BACT</name>
<evidence type="ECO:0000313" key="2">
    <source>
        <dbReference type="Proteomes" id="UP000178894"/>
    </source>
</evidence>
<dbReference type="EMBL" id="MFIQ01000010">
    <property type="protein sequence ID" value="OGF93673.1"/>
    <property type="molecule type" value="Genomic_DNA"/>
</dbReference>
<accession>A0A1F5Y0P9</accession>
<gene>
    <name evidence="1" type="ORF">A3G54_04005</name>
</gene>
<dbReference type="AlphaFoldDB" id="A0A1F5Y0P9"/>